<dbReference type="Gene3D" id="3.30.750.24">
    <property type="entry name" value="STAS domain"/>
    <property type="match status" value="1"/>
</dbReference>
<sequence length="154" mass="17447">MTKEYIRMLEEKVKEYEEVISLMSAPIIPSIIPSTILVPITGLLVAERFEKIRGKIMRYIQKNEVETAIIDFTDITIDRIEQMGLSELGIEIDQLTKSVRLMGVEPYFVGLSPVLIREVVLTGINLQAETFSDFQAALKYLMKKKGLSFSASDN</sequence>
<dbReference type="RefSeq" id="WP_148973227.1">
    <property type="nucleotide sequence ID" value="NZ_JBNIKT010000021.1"/>
</dbReference>
<keyword evidence="1" id="KW-1133">Transmembrane helix</keyword>
<dbReference type="PANTHER" id="PTHR33745">
    <property type="entry name" value="RSBT ANTAGONIST PROTEIN RSBS-RELATED"/>
    <property type="match status" value="1"/>
</dbReference>
<dbReference type="InterPro" id="IPR051932">
    <property type="entry name" value="Bact_StressResp_Reg"/>
</dbReference>
<gene>
    <name evidence="3" type="ORF">FZD51_02120</name>
</gene>
<accession>A0A5D4RQZ3</accession>
<reference evidence="3 4" key="1">
    <citation type="submission" date="2019-08" db="EMBL/GenBank/DDBJ databases">
        <title>Bacillus genomes from the desert of Cuatro Cienegas, Coahuila.</title>
        <authorList>
            <person name="Olmedo-Alvarez G."/>
        </authorList>
    </citation>
    <scope>NUCLEOTIDE SEQUENCE [LARGE SCALE GENOMIC DNA]</scope>
    <source>
        <strain evidence="3 4">CH446_14T</strain>
    </source>
</reference>
<dbReference type="InterPro" id="IPR036513">
    <property type="entry name" value="STAS_dom_sf"/>
</dbReference>
<feature type="domain" description="STAS" evidence="2">
    <location>
        <begin position="31"/>
        <end position="136"/>
    </location>
</feature>
<keyword evidence="1" id="KW-0812">Transmembrane</keyword>
<dbReference type="Proteomes" id="UP000322139">
    <property type="component" value="Unassembled WGS sequence"/>
</dbReference>
<dbReference type="InterPro" id="IPR002645">
    <property type="entry name" value="STAS_dom"/>
</dbReference>
<evidence type="ECO:0000256" key="1">
    <source>
        <dbReference type="SAM" id="Phobius"/>
    </source>
</evidence>
<dbReference type="SUPFAM" id="SSF52091">
    <property type="entry name" value="SpoIIaa-like"/>
    <property type="match status" value="1"/>
</dbReference>
<evidence type="ECO:0000259" key="2">
    <source>
        <dbReference type="Pfam" id="PF01740"/>
    </source>
</evidence>
<proteinExistence type="predicted"/>
<dbReference type="Pfam" id="PF01740">
    <property type="entry name" value="STAS"/>
    <property type="match status" value="1"/>
</dbReference>
<feature type="transmembrane region" description="Helical" evidence="1">
    <location>
        <begin position="20"/>
        <end position="46"/>
    </location>
</feature>
<dbReference type="AlphaFoldDB" id="A0A5D4RQZ3"/>
<protein>
    <submittedName>
        <fullName evidence="3">STAS domain-containing protein</fullName>
    </submittedName>
</protein>
<evidence type="ECO:0000313" key="3">
    <source>
        <dbReference type="EMBL" id="TYS52256.1"/>
    </source>
</evidence>
<dbReference type="EMBL" id="VTER01000001">
    <property type="protein sequence ID" value="TYS52256.1"/>
    <property type="molecule type" value="Genomic_DNA"/>
</dbReference>
<comment type="caution">
    <text evidence="3">The sequence shown here is derived from an EMBL/GenBank/DDBJ whole genome shotgun (WGS) entry which is preliminary data.</text>
</comment>
<keyword evidence="1" id="KW-0472">Membrane</keyword>
<organism evidence="3 4">
    <name type="scientific">Bacillus infantis</name>
    <dbReference type="NCBI Taxonomy" id="324767"/>
    <lineage>
        <taxon>Bacteria</taxon>
        <taxon>Bacillati</taxon>
        <taxon>Bacillota</taxon>
        <taxon>Bacilli</taxon>
        <taxon>Bacillales</taxon>
        <taxon>Bacillaceae</taxon>
        <taxon>Bacillus</taxon>
    </lineage>
</organism>
<evidence type="ECO:0000313" key="4">
    <source>
        <dbReference type="Proteomes" id="UP000322139"/>
    </source>
</evidence>
<name>A0A5D4RQZ3_9BACI</name>